<keyword evidence="2" id="KW-0067">ATP-binding</keyword>
<dbReference type="Gene3D" id="3.90.640.10">
    <property type="entry name" value="Actin, Chain A, domain 4"/>
    <property type="match status" value="1"/>
</dbReference>
<organism evidence="4 5">
    <name type="scientific">Venturia effusa</name>
    <dbReference type="NCBI Taxonomy" id="50376"/>
    <lineage>
        <taxon>Eukaryota</taxon>
        <taxon>Fungi</taxon>
        <taxon>Dikarya</taxon>
        <taxon>Ascomycota</taxon>
        <taxon>Pezizomycotina</taxon>
        <taxon>Dothideomycetes</taxon>
        <taxon>Pleosporomycetidae</taxon>
        <taxon>Venturiales</taxon>
        <taxon>Venturiaceae</taxon>
        <taxon>Venturia</taxon>
    </lineage>
</organism>
<dbReference type="SUPFAM" id="SSF53067">
    <property type="entry name" value="Actin-like ATPase domain"/>
    <property type="match status" value="2"/>
</dbReference>
<evidence type="ECO:0000313" key="5">
    <source>
        <dbReference type="Proteomes" id="UP000316270"/>
    </source>
</evidence>
<reference evidence="4 5" key="1">
    <citation type="submission" date="2019-07" db="EMBL/GenBank/DDBJ databases">
        <title>Finished genome of Venturia effusa.</title>
        <authorList>
            <person name="Young C.A."/>
            <person name="Cox M.P."/>
            <person name="Ganley A.R.D."/>
            <person name="David W.J."/>
        </authorList>
    </citation>
    <scope>NUCLEOTIDE SEQUENCE [LARGE SCALE GENOMIC DNA]</scope>
    <source>
        <strain evidence="5">albino</strain>
    </source>
</reference>
<dbReference type="OrthoDB" id="2963168at2759"/>
<dbReference type="GO" id="GO:0140662">
    <property type="term" value="F:ATP-dependent protein folding chaperone"/>
    <property type="evidence" value="ECO:0007669"/>
    <property type="project" value="InterPro"/>
</dbReference>
<dbReference type="InterPro" id="IPR013126">
    <property type="entry name" value="Hsp_70_fam"/>
</dbReference>
<dbReference type="InterPro" id="IPR043129">
    <property type="entry name" value="ATPase_NBD"/>
</dbReference>
<keyword evidence="1" id="KW-0547">Nucleotide-binding</keyword>
<evidence type="ECO:0000256" key="3">
    <source>
        <dbReference type="SAM" id="MobiDB-lite"/>
    </source>
</evidence>
<evidence type="ECO:0000313" key="4">
    <source>
        <dbReference type="EMBL" id="QDS69846.1"/>
    </source>
</evidence>
<sequence length="680" mass="77408">MTSRDVYINGDLPVRKAKPVRLRGASLREVDKHSSRSSKSSDVYIPTSPEQYFPAMTQQRRMVIALDYGTTFTGVAYGFPSNNLWEQHDIRIVKDWGGPGMHDKIPSVISYSKIENDEMQWGANLCPEAVAMVNTKLELDVQDRKIDELELILDALDGMNNLHFDVSIATKGFSDYTWKKPEQVATDYLTKVFECVKKTLAPFGEKVISELPVDIVITIPVKWSYRAKNSTLRAVRNAGFNEQSFPGLRDTIMATEPEAAAIYTARYLKEKEGTDFLREGQCFLLCDAGGGTVDVVTYRVKKLEPKLELESLTLPTGDKFGSIYIDHQFKKWLHRLLGRHYSQLDPASVTQKISAYATEGGHMRLLMMEFDRLKKQFSSTSKDYKLDLPEPLNNLTTEGVTEGEFVITNEDMRSFFDPCVEGIIELIEAQLLQVERKGKRVKTIFLVGGFGESQFLQKELAFSMRLRKIQLRRPDTSWTAVVRGGCLYGIEKDDHKNVAVAKTYPRSYGVMLYAGFSGGHHRRKDRYDDAITGRAMANGQLTWLISKGDLLLSDEPKEEQREFGFNFREHDDKKISLQIFEYLDDDVPESYHTVKDELTQVGLLQCDFSNINLAEFDRFENAKTGRPYYTAMCVCKATISEDAVKFEILWNDVQMCSEFIKDVPKKTANGGHFRDEKATI</sequence>
<dbReference type="PANTHER" id="PTHR14187:SF82">
    <property type="entry name" value="FAMILY CHAPERONE, PUTATIVE (AFU_ORTHOLOGUE AFUA_7G08575)-RELATED"/>
    <property type="match status" value="1"/>
</dbReference>
<evidence type="ECO:0008006" key="6">
    <source>
        <dbReference type="Google" id="ProtNLM"/>
    </source>
</evidence>
<name>A0A517L2K3_9PEZI</name>
<dbReference type="Pfam" id="PF00012">
    <property type="entry name" value="HSP70"/>
    <property type="match status" value="1"/>
</dbReference>
<proteinExistence type="predicted"/>
<accession>A0A517L2K3</accession>
<dbReference type="Proteomes" id="UP000316270">
    <property type="component" value="Chromosome 4"/>
</dbReference>
<dbReference type="GO" id="GO:0005524">
    <property type="term" value="F:ATP binding"/>
    <property type="evidence" value="ECO:0007669"/>
    <property type="project" value="UniProtKB-KW"/>
</dbReference>
<protein>
    <recommendedName>
        <fullName evidence="6">Heat shock 70 kDa protein 12A</fullName>
    </recommendedName>
</protein>
<dbReference type="CDD" id="cd10170">
    <property type="entry name" value="ASKHA_NBD_HSP70"/>
    <property type="match status" value="1"/>
</dbReference>
<dbReference type="Gene3D" id="3.30.420.40">
    <property type="match status" value="2"/>
</dbReference>
<keyword evidence="5" id="KW-1185">Reference proteome</keyword>
<dbReference type="EMBL" id="CP042188">
    <property type="protein sequence ID" value="QDS69846.1"/>
    <property type="molecule type" value="Genomic_DNA"/>
</dbReference>
<dbReference type="STRING" id="50376.A0A517L2K3"/>
<dbReference type="PANTHER" id="PTHR14187">
    <property type="entry name" value="ALPHA KINASE/ELONGATION FACTOR 2 KINASE"/>
    <property type="match status" value="1"/>
</dbReference>
<evidence type="ECO:0000256" key="1">
    <source>
        <dbReference type="ARBA" id="ARBA00022741"/>
    </source>
</evidence>
<dbReference type="AlphaFoldDB" id="A0A517L2K3"/>
<gene>
    <name evidence="4" type="ORF">FKW77_000202</name>
</gene>
<evidence type="ECO:0000256" key="2">
    <source>
        <dbReference type="ARBA" id="ARBA00022840"/>
    </source>
</evidence>
<feature type="region of interest" description="Disordered" evidence="3">
    <location>
        <begin position="26"/>
        <end position="45"/>
    </location>
</feature>